<dbReference type="PANTHER" id="PTHR11820">
    <property type="entry name" value="ACYLPYRUVASE"/>
    <property type="match status" value="1"/>
</dbReference>
<evidence type="ECO:0000313" key="4">
    <source>
        <dbReference type="Proteomes" id="UP000253204"/>
    </source>
</evidence>
<keyword evidence="3" id="KW-0378">Hydrolase</keyword>
<evidence type="ECO:0000259" key="2">
    <source>
        <dbReference type="Pfam" id="PF01557"/>
    </source>
</evidence>
<dbReference type="InterPro" id="IPR011234">
    <property type="entry name" value="Fumarylacetoacetase-like_C"/>
</dbReference>
<dbReference type="AlphaFoldDB" id="A0A368U8I6"/>
<accession>A0A368U8I6</accession>
<proteinExistence type="predicted"/>
<dbReference type="SUPFAM" id="SSF56529">
    <property type="entry name" value="FAH"/>
    <property type="match status" value="1"/>
</dbReference>
<reference evidence="3 4" key="1">
    <citation type="submission" date="2018-07" db="EMBL/GenBank/DDBJ databases">
        <title>Halomonas rutogse sp. nov., isolated from Lake TangqianCo on Tibetan Plateau.</title>
        <authorList>
            <person name="Lu H."/>
            <person name="Xing P."/>
            <person name="Wu Q."/>
        </authorList>
    </citation>
    <scope>NUCLEOTIDE SEQUENCE [LARGE SCALE GENOMIC DNA]</scope>
    <source>
        <strain evidence="3 4">TQ8S</strain>
    </source>
</reference>
<dbReference type="OrthoDB" id="9805307at2"/>
<dbReference type="Pfam" id="PF01557">
    <property type="entry name" value="FAA_hydrolase"/>
    <property type="match status" value="1"/>
</dbReference>
<evidence type="ECO:0000313" key="3">
    <source>
        <dbReference type="EMBL" id="RCV92737.1"/>
    </source>
</evidence>
<gene>
    <name evidence="3" type="ORF">DU506_05930</name>
</gene>
<name>A0A368U8I6_9GAMM</name>
<dbReference type="PANTHER" id="PTHR11820:SF7">
    <property type="entry name" value="ACYLPYRUVASE FAHD1, MITOCHONDRIAL"/>
    <property type="match status" value="1"/>
</dbReference>
<dbReference type="InterPro" id="IPR036663">
    <property type="entry name" value="Fumarylacetoacetase_C_sf"/>
</dbReference>
<protein>
    <submittedName>
        <fullName evidence="3">Fumarylacetoacetate hydrolase family protein</fullName>
    </submittedName>
</protein>
<keyword evidence="4" id="KW-1185">Reference proteome</keyword>
<dbReference type="Gene3D" id="3.90.850.10">
    <property type="entry name" value="Fumarylacetoacetase-like, C-terminal domain"/>
    <property type="match status" value="1"/>
</dbReference>
<organism evidence="3 4">
    <name type="scientific">Vreelandella rituensis</name>
    <dbReference type="NCBI Taxonomy" id="2282306"/>
    <lineage>
        <taxon>Bacteria</taxon>
        <taxon>Pseudomonadati</taxon>
        <taxon>Pseudomonadota</taxon>
        <taxon>Gammaproteobacteria</taxon>
        <taxon>Oceanospirillales</taxon>
        <taxon>Halomonadaceae</taxon>
        <taxon>Vreelandella</taxon>
    </lineage>
</organism>
<keyword evidence="1" id="KW-0479">Metal-binding</keyword>
<dbReference type="GO" id="GO:0018773">
    <property type="term" value="F:acetylpyruvate hydrolase activity"/>
    <property type="evidence" value="ECO:0007669"/>
    <property type="project" value="TreeGrafter"/>
</dbReference>
<dbReference type="GO" id="GO:0046872">
    <property type="term" value="F:metal ion binding"/>
    <property type="evidence" value="ECO:0007669"/>
    <property type="project" value="UniProtKB-KW"/>
</dbReference>
<dbReference type="NCBIfam" id="NF007967">
    <property type="entry name" value="PRK10691.1"/>
    <property type="match status" value="1"/>
</dbReference>
<evidence type="ECO:0000256" key="1">
    <source>
        <dbReference type="ARBA" id="ARBA00022723"/>
    </source>
</evidence>
<comment type="caution">
    <text evidence="3">The sequence shown here is derived from an EMBL/GenBank/DDBJ whole genome shotgun (WGS) entry which is preliminary data.</text>
</comment>
<feature type="domain" description="Fumarylacetoacetase-like C-terminal" evidence="2">
    <location>
        <begin position="26"/>
        <end position="218"/>
    </location>
</feature>
<dbReference type="Proteomes" id="UP000253204">
    <property type="component" value="Unassembled WGS sequence"/>
</dbReference>
<dbReference type="EMBL" id="QPIJ01000009">
    <property type="protein sequence ID" value="RCV92737.1"/>
    <property type="molecule type" value="Genomic_DNA"/>
</dbReference>
<sequence>MLRRLPTVHFVPQFTDGQAFSHALGKIVCVGRNYSDHAKELNNPIPTEPLLFIKPATSAVNLTETLAPPFSRGSVHYEVELALLIGETLTQASSDQAERAIVGIGLALDLTLRDKQSQLKEKGHPWEVAKAFDGACPLSAFLPLSRVPNWNALAFSLEINGEERQHGEGSDMLFPVPILVAEMSHHFTLQPGDVILTGTPAGVGELPRGAELRLSLTGGLEVTTRVIE</sequence>